<dbReference type="AlphaFoldDB" id="A0A2H3BBA1"/>
<evidence type="ECO:0000256" key="1">
    <source>
        <dbReference type="SAM" id="MobiDB-lite"/>
    </source>
</evidence>
<dbReference type="EMBL" id="KZ293489">
    <property type="protein sequence ID" value="PBK60326.1"/>
    <property type="molecule type" value="Genomic_DNA"/>
</dbReference>
<evidence type="ECO:0000313" key="3">
    <source>
        <dbReference type="Proteomes" id="UP000218334"/>
    </source>
</evidence>
<name>A0A2H3BBA1_9AGAR</name>
<feature type="region of interest" description="Disordered" evidence="1">
    <location>
        <begin position="364"/>
        <end position="383"/>
    </location>
</feature>
<feature type="compositionally biased region" description="Acidic residues" evidence="1">
    <location>
        <begin position="1"/>
        <end position="13"/>
    </location>
</feature>
<sequence length="393" mass="41995">MSGESATEEQDELDSQHSTDLTPTPAAIDVNGSAWEWAQEQPVVGKGGTTLVGLTSRTGSDNAMRPSLSRTMDTDLSTAQDGSAENSITNTVDNARDNSAAVNDAMGDRLAILAASGSGVFMVSPGHEIADILESEIVVGRGSKMRGISGYKCAAGGELEGEEDDRIQGNTGDSAVVADDPTRKHLDIAVTLQHDHMEDTESEIIERSGGKTHANGSEWAGLPELGHERVAGKSPYNISASSMPDATHDTGKELYKNWPSQILLALQQDDADITPSEANADNCEEITDGDILKELRHLSKSHLIHGAYSITTDNGPVTMPILGDLSICATARDQCSPNNPFTLIHQQWRNNALERIIIIHNSLSPPAAPPRNDDDPLNPHGPDYKWPILSAIN</sequence>
<protein>
    <submittedName>
        <fullName evidence="2">Uncharacterized protein</fullName>
    </submittedName>
</protein>
<gene>
    <name evidence="2" type="ORF">ARMSODRAFT_1026719</name>
</gene>
<accession>A0A2H3BBA1</accession>
<feature type="region of interest" description="Disordered" evidence="1">
    <location>
        <begin position="55"/>
        <end position="86"/>
    </location>
</feature>
<proteinExistence type="predicted"/>
<dbReference type="Proteomes" id="UP000218334">
    <property type="component" value="Unassembled WGS sequence"/>
</dbReference>
<evidence type="ECO:0000313" key="2">
    <source>
        <dbReference type="EMBL" id="PBK60326.1"/>
    </source>
</evidence>
<dbReference type="STRING" id="1076256.A0A2H3BBA1"/>
<feature type="compositionally biased region" description="Polar residues" evidence="1">
    <location>
        <begin position="68"/>
        <end position="86"/>
    </location>
</feature>
<feature type="region of interest" description="Disordered" evidence="1">
    <location>
        <begin position="1"/>
        <end position="27"/>
    </location>
</feature>
<keyword evidence="3" id="KW-1185">Reference proteome</keyword>
<organism evidence="2 3">
    <name type="scientific">Armillaria solidipes</name>
    <dbReference type="NCBI Taxonomy" id="1076256"/>
    <lineage>
        <taxon>Eukaryota</taxon>
        <taxon>Fungi</taxon>
        <taxon>Dikarya</taxon>
        <taxon>Basidiomycota</taxon>
        <taxon>Agaricomycotina</taxon>
        <taxon>Agaricomycetes</taxon>
        <taxon>Agaricomycetidae</taxon>
        <taxon>Agaricales</taxon>
        <taxon>Marasmiineae</taxon>
        <taxon>Physalacriaceae</taxon>
        <taxon>Armillaria</taxon>
    </lineage>
</organism>
<reference evidence="3" key="1">
    <citation type="journal article" date="2017" name="Nat. Ecol. Evol.">
        <title>Genome expansion and lineage-specific genetic innovations in the forest pathogenic fungi Armillaria.</title>
        <authorList>
            <person name="Sipos G."/>
            <person name="Prasanna A.N."/>
            <person name="Walter M.C."/>
            <person name="O'Connor E."/>
            <person name="Balint B."/>
            <person name="Krizsan K."/>
            <person name="Kiss B."/>
            <person name="Hess J."/>
            <person name="Varga T."/>
            <person name="Slot J."/>
            <person name="Riley R."/>
            <person name="Boka B."/>
            <person name="Rigling D."/>
            <person name="Barry K."/>
            <person name="Lee J."/>
            <person name="Mihaltcheva S."/>
            <person name="LaButti K."/>
            <person name="Lipzen A."/>
            <person name="Waldron R."/>
            <person name="Moloney N.M."/>
            <person name="Sperisen C."/>
            <person name="Kredics L."/>
            <person name="Vagvoelgyi C."/>
            <person name="Patrignani A."/>
            <person name="Fitzpatrick D."/>
            <person name="Nagy I."/>
            <person name="Doyle S."/>
            <person name="Anderson J.B."/>
            <person name="Grigoriev I.V."/>
            <person name="Gueldener U."/>
            <person name="Muensterkoetter M."/>
            <person name="Nagy L.G."/>
        </authorList>
    </citation>
    <scope>NUCLEOTIDE SEQUENCE [LARGE SCALE GENOMIC DNA]</scope>
    <source>
        <strain evidence="3">28-4</strain>
    </source>
</reference>